<feature type="chain" id="PRO_5026299543" evidence="1">
    <location>
        <begin position="25"/>
        <end position="93"/>
    </location>
</feature>
<keyword evidence="1" id="KW-0732">Signal</keyword>
<evidence type="ECO:0000256" key="1">
    <source>
        <dbReference type="SAM" id="SignalP"/>
    </source>
</evidence>
<protein>
    <submittedName>
        <fullName evidence="2">Uncharacterized protein</fullName>
    </submittedName>
</protein>
<proteinExistence type="predicted"/>
<feature type="signal peptide" evidence="1">
    <location>
        <begin position="1"/>
        <end position="24"/>
    </location>
</feature>
<accession>A0A6I1EUW0</accession>
<name>A0A6I1EUW0_9BURK</name>
<evidence type="ECO:0000313" key="3">
    <source>
        <dbReference type="Proteomes" id="UP000430564"/>
    </source>
</evidence>
<reference evidence="2 3" key="1">
    <citation type="submission" date="2019-10" db="EMBL/GenBank/DDBJ databases">
        <title>Genome diversity of Sutterella seckii.</title>
        <authorList>
            <person name="Chaplin A.V."/>
            <person name="Sokolova S.R."/>
            <person name="Mosin K.A."/>
            <person name="Ivanova E.L."/>
            <person name="Kochetkova T.O."/>
            <person name="Goltsov A.Y."/>
            <person name="Trofimov D.Y."/>
            <person name="Efimov B.A."/>
        </authorList>
    </citation>
    <scope>NUCLEOTIDE SEQUENCE [LARGE SCALE GENOMIC DNA]</scope>
    <source>
        <strain evidence="2 3">ASD393</strain>
    </source>
</reference>
<comment type="caution">
    <text evidence="2">The sequence shown here is derived from an EMBL/GenBank/DDBJ whole genome shotgun (WGS) entry which is preliminary data.</text>
</comment>
<evidence type="ECO:0000313" key="2">
    <source>
        <dbReference type="EMBL" id="KAB7653110.1"/>
    </source>
</evidence>
<dbReference type="EMBL" id="WEHX01000132">
    <property type="protein sequence ID" value="KAB7653110.1"/>
    <property type="molecule type" value="Genomic_DNA"/>
</dbReference>
<organism evidence="2 3">
    <name type="scientific">Sutterella seckii</name>
    <dbReference type="NCBI Taxonomy" id="1944635"/>
    <lineage>
        <taxon>Bacteria</taxon>
        <taxon>Pseudomonadati</taxon>
        <taxon>Pseudomonadota</taxon>
        <taxon>Betaproteobacteria</taxon>
        <taxon>Burkholderiales</taxon>
        <taxon>Sutterellaceae</taxon>
        <taxon>Sutterella</taxon>
    </lineage>
</organism>
<dbReference type="Proteomes" id="UP000430564">
    <property type="component" value="Unassembled WGS sequence"/>
</dbReference>
<dbReference type="AlphaFoldDB" id="A0A6I1EUW0"/>
<gene>
    <name evidence="2" type="ORF">GBM95_11085</name>
</gene>
<dbReference type="RefSeq" id="WP_152159155.1">
    <property type="nucleotide sequence ID" value="NZ_WEHX01000132.1"/>
</dbReference>
<sequence length="93" mass="9708">MIRMQMTKLTIALTAVMTAFSTHAVGQDGISNDEFIFNDDATIIANASSGTPGINSGIAATNQDTTVTIVDGKTLNIKGDLSDNIGGIFLFLV</sequence>